<feature type="repeat" description="ANK" evidence="1">
    <location>
        <begin position="261"/>
        <end position="293"/>
    </location>
</feature>
<evidence type="ECO:0000313" key="2">
    <source>
        <dbReference type="EMBL" id="MVN91932.1"/>
    </source>
</evidence>
<dbReference type="AlphaFoldDB" id="A0A6I4IA30"/>
<accession>A0A6I4IA30</accession>
<name>A0A6I4IA30_9SPHI</name>
<dbReference type="Gene3D" id="1.25.40.20">
    <property type="entry name" value="Ankyrin repeat-containing domain"/>
    <property type="match status" value="5"/>
</dbReference>
<feature type="repeat" description="ANK" evidence="1">
    <location>
        <begin position="227"/>
        <end position="259"/>
    </location>
</feature>
<dbReference type="Proteomes" id="UP000434850">
    <property type="component" value="Unassembled WGS sequence"/>
</dbReference>
<keyword evidence="3" id="KW-1185">Reference proteome</keyword>
<proteinExistence type="predicted"/>
<protein>
    <submittedName>
        <fullName evidence="2">Uncharacterized protein</fullName>
    </submittedName>
</protein>
<dbReference type="RefSeq" id="WP_157542247.1">
    <property type="nucleotide sequence ID" value="NZ_WQLA01000004.1"/>
</dbReference>
<sequence>MNEYNQIRDAYHRNMIGGQPSVDIAGMYEALQQVDVKSDTEENLYHLAARFTDENAVNFLMAKGLQPTADKYGNTPLHAITTTRFDLNAAAIDAKAQQIYNTANALIKAGVNPKKKNDSGKVAYLDAGLVYMYPFIQAMADAGIKMNATAEEGKNLLHLICDKLVHRKSIPGAVEGAAKTVKILVESGGIDIEDRDIFEVTPLTYAQRSGVKEIAAILSGDESDLQTGGMTIHEAVLNRDIQAAEAIISSGADLNEVSDYHKRTALMLACEYPSLPMVELLLSGGADVNYKIGTGETAVFYLIAKGISNFGRGMSKDLKDIALILQRLIDNGLDKDAEINANGDTALGLVCSLGYLADLNNKLAEILVEAGCNVNKPDLLGKTPLMSFAARGNESKYNIAELLLDNGADAKYVDSTGFTALMYAAANSDKASAKMITELLLDAESSVVENVNNAGQTAMDIAVNNNNEAVVKLLLTATI</sequence>
<gene>
    <name evidence="2" type="ORF">GO816_12410</name>
</gene>
<dbReference type="PANTHER" id="PTHR24118">
    <property type="entry name" value="POTE ANKYRIN DOMAIN"/>
    <property type="match status" value="1"/>
</dbReference>
<reference evidence="2 3" key="1">
    <citation type="submission" date="2019-12" db="EMBL/GenBank/DDBJ databases">
        <title>Mucilaginibacter sp. HME9299 genome sequencing and assembly.</title>
        <authorList>
            <person name="Kang H."/>
            <person name="Kim H."/>
            <person name="Joh K."/>
        </authorList>
    </citation>
    <scope>NUCLEOTIDE SEQUENCE [LARGE SCALE GENOMIC DNA]</scope>
    <source>
        <strain evidence="2 3">HME9299</strain>
    </source>
</reference>
<dbReference type="PROSITE" id="PS50297">
    <property type="entry name" value="ANK_REP_REGION"/>
    <property type="match status" value="2"/>
</dbReference>
<evidence type="ECO:0000313" key="3">
    <source>
        <dbReference type="Proteomes" id="UP000434850"/>
    </source>
</evidence>
<dbReference type="SMART" id="SM00248">
    <property type="entry name" value="ANK"/>
    <property type="match status" value="9"/>
</dbReference>
<dbReference type="InterPro" id="IPR002110">
    <property type="entry name" value="Ankyrin_rpt"/>
</dbReference>
<dbReference type="SUPFAM" id="SSF48403">
    <property type="entry name" value="Ankyrin repeat"/>
    <property type="match status" value="2"/>
</dbReference>
<dbReference type="EMBL" id="WQLA01000004">
    <property type="protein sequence ID" value="MVN91932.1"/>
    <property type="molecule type" value="Genomic_DNA"/>
</dbReference>
<keyword evidence="1" id="KW-0040">ANK repeat</keyword>
<comment type="caution">
    <text evidence="2">The sequence shown here is derived from an EMBL/GenBank/DDBJ whole genome shotgun (WGS) entry which is preliminary data.</text>
</comment>
<dbReference type="InterPro" id="IPR036770">
    <property type="entry name" value="Ankyrin_rpt-contain_sf"/>
</dbReference>
<dbReference type="PANTHER" id="PTHR24118:SF99">
    <property type="entry name" value="POTE ANKYRIN DOMAIN FAMILY MEMBER 3C-RELATED"/>
    <property type="match status" value="1"/>
</dbReference>
<feature type="repeat" description="ANK" evidence="1">
    <location>
        <begin position="380"/>
        <end position="415"/>
    </location>
</feature>
<organism evidence="2 3">
    <name type="scientific">Mucilaginibacter aquatilis</name>
    <dbReference type="NCBI Taxonomy" id="1517760"/>
    <lineage>
        <taxon>Bacteria</taxon>
        <taxon>Pseudomonadati</taxon>
        <taxon>Bacteroidota</taxon>
        <taxon>Sphingobacteriia</taxon>
        <taxon>Sphingobacteriales</taxon>
        <taxon>Sphingobacteriaceae</taxon>
        <taxon>Mucilaginibacter</taxon>
    </lineage>
</organism>
<dbReference type="PROSITE" id="PS50088">
    <property type="entry name" value="ANK_REPEAT"/>
    <property type="match status" value="3"/>
</dbReference>
<dbReference type="Pfam" id="PF12796">
    <property type="entry name" value="Ank_2"/>
    <property type="match status" value="2"/>
</dbReference>
<dbReference type="OrthoDB" id="5657095at2"/>
<evidence type="ECO:0000256" key="1">
    <source>
        <dbReference type="PROSITE-ProRule" id="PRU00023"/>
    </source>
</evidence>